<evidence type="ECO:0000256" key="5">
    <source>
        <dbReference type="SAM" id="Phobius"/>
    </source>
</evidence>
<evidence type="ECO:0000313" key="7">
    <source>
        <dbReference type="EMBL" id="SDD42662.1"/>
    </source>
</evidence>
<dbReference type="InterPro" id="IPR010432">
    <property type="entry name" value="RDD"/>
</dbReference>
<organism evidence="7 8">
    <name type="scientific">Aquimonas voraii</name>
    <dbReference type="NCBI Taxonomy" id="265719"/>
    <lineage>
        <taxon>Bacteria</taxon>
        <taxon>Pseudomonadati</taxon>
        <taxon>Pseudomonadota</taxon>
        <taxon>Gammaproteobacteria</taxon>
        <taxon>Lysobacterales</taxon>
        <taxon>Lysobacteraceae</taxon>
        <taxon>Aquimonas</taxon>
    </lineage>
</organism>
<dbReference type="PANTHER" id="PTHR38480">
    <property type="entry name" value="SLR0254 PROTEIN"/>
    <property type="match status" value="1"/>
</dbReference>
<comment type="subcellular location">
    <subcellularLocation>
        <location evidence="1">Membrane</location>
        <topology evidence="1">Multi-pass membrane protein</topology>
    </subcellularLocation>
</comment>
<dbReference type="OrthoDB" id="9787732at2"/>
<dbReference type="PANTHER" id="PTHR38480:SF1">
    <property type="entry name" value="SLR0254 PROTEIN"/>
    <property type="match status" value="1"/>
</dbReference>
<accession>A0A1G6UMT6</accession>
<feature type="transmembrane region" description="Helical" evidence="5">
    <location>
        <begin position="62"/>
        <end position="83"/>
    </location>
</feature>
<dbReference type="GO" id="GO:0016020">
    <property type="term" value="C:membrane"/>
    <property type="evidence" value="ECO:0007669"/>
    <property type="project" value="UniProtKB-SubCell"/>
</dbReference>
<keyword evidence="2 5" id="KW-0812">Transmembrane</keyword>
<dbReference type="STRING" id="265719.SAMN04488509_102415"/>
<evidence type="ECO:0000256" key="4">
    <source>
        <dbReference type="ARBA" id="ARBA00023136"/>
    </source>
</evidence>
<evidence type="ECO:0000313" key="8">
    <source>
        <dbReference type="Proteomes" id="UP000199603"/>
    </source>
</evidence>
<dbReference type="AlphaFoldDB" id="A0A1G6UMT6"/>
<reference evidence="7 8" key="1">
    <citation type="submission" date="2016-10" db="EMBL/GenBank/DDBJ databases">
        <authorList>
            <person name="de Groot N.N."/>
        </authorList>
    </citation>
    <scope>NUCLEOTIDE SEQUENCE [LARGE SCALE GENOMIC DNA]</scope>
    <source>
        <strain evidence="7 8">DSM 16957</strain>
    </source>
</reference>
<sequence length="234" mass="25303">MNARPLLDTRIEIETPEGIRLHLLPAGMAPRAIAWVVDLVLRLAVLWLLGMALLFMGNVGSGLHMIAVFALMWLYPVLFELFWRGQTPGKKLLGLRVVHADGTPVGWVASATRNLLRTFDMLPFGYAVGVVTSLLDGRSRRLGDMAAGTLVVHVPAPPRAHAAISATPVDPPPLQRGEREALIEFGERHAQLSPERQLELSGLLQPLTGRAGEAGLQQVLGMAAALTGQRGGRR</sequence>
<keyword evidence="8" id="KW-1185">Reference proteome</keyword>
<name>A0A1G6UMT6_9GAMM</name>
<dbReference type="EMBL" id="FNAG01000002">
    <property type="protein sequence ID" value="SDD42662.1"/>
    <property type="molecule type" value="Genomic_DNA"/>
</dbReference>
<keyword evidence="3 5" id="KW-1133">Transmembrane helix</keyword>
<evidence type="ECO:0000259" key="6">
    <source>
        <dbReference type="Pfam" id="PF06271"/>
    </source>
</evidence>
<feature type="transmembrane region" description="Helical" evidence="5">
    <location>
        <begin position="32"/>
        <end position="56"/>
    </location>
</feature>
<dbReference type="Proteomes" id="UP000199603">
    <property type="component" value="Unassembled WGS sequence"/>
</dbReference>
<gene>
    <name evidence="7" type="ORF">SAMN04488509_102415</name>
</gene>
<evidence type="ECO:0000256" key="3">
    <source>
        <dbReference type="ARBA" id="ARBA00022989"/>
    </source>
</evidence>
<protein>
    <submittedName>
        <fullName evidence="7">Uncharacterized membrane protein YckC, RDD family</fullName>
    </submittedName>
</protein>
<dbReference type="Pfam" id="PF06271">
    <property type="entry name" value="RDD"/>
    <property type="match status" value="1"/>
</dbReference>
<feature type="domain" description="RDD" evidence="6">
    <location>
        <begin position="26"/>
        <end position="148"/>
    </location>
</feature>
<proteinExistence type="predicted"/>
<evidence type="ECO:0000256" key="1">
    <source>
        <dbReference type="ARBA" id="ARBA00004141"/>
    </source>
</evidence>
<keyword evidence="4 5" id="KW-0472">Membrane</keyword>
<evidence type="ECO:0000256" key="2">
    <source>
        <dbReference type="ARBA" id="ARBA00022692"/>
    </source>
</evidence>
<dbReference type="RefSeq" id="WP_091240410.1">
    <property type="nucleotide sequence ID" value="NZ_FNAG01000002.1"/>
</dbReference>